<dbReference type="Pfam" id="PF07654">
    <property type="entry name" value="C1-set"/>
    <property type="match status" value="1"/>
</dbReference>
<sequence>QPHAPSPPNVTLLSESDGEKQILVCYIENLTTKQVSFRWKKSNNDVSNFKSFDPVKDGDAYIAASILEVNKIEWDSKAVYTCEVTHAGQNYAKKASKGTAYCLLLIIRK</sequence>
<dbReference type="SUPFAM" id="SSF48726">
    <property type="entry name" value="Immunoglobulin"/>
    <property type="match status" value="1"/>
</dbReference>
<proteinExistence type="predicted"/>
<dbReference type="InterPro" id="IPR003006">
    <property type="entry name" value="Ig/MHC_CS"/>
</dbReference>
<organism evidence="4 5">
    <name type="scientific">Xiphophorus couchianus</name>
    <name type="common">Monterrey platyfish</name>
    <dbReference type="NCBI Taxonomy" id="32473"/>
    <lineage>
        <taxon>Eukaryota</taxon>
        <taxon>Metazoa</taxon>
        <taxon>Chordata</taxon>
        <taxon>Craniata</taxon>
        <taxon>Vertebrata</taxon>
        <taxon>Euteleostomi</taxon>
        <taxon>Actinopterygii</taxon>
        <taxon>Neopterygii</taxon>
        <taxon>Teleostei</taxon>
        <taxon>Neoteleostei</taxon>
        <taxon>Acanthomorphata</taxon>
        <taxon>Ovalentaria</taxon>
        <taxon>Atherinomorphae</taxon>
        <taxon>Cyprinodontiformes</taxon>
        <taxon>Poeciliidae</taxon>
        <taxon>Poeciliinae</taxon>
        <taxon>Xiphophorus</taxon>
    </lineage>
</organism>
<dbReference type="PROSITE" id="PS00290">
    <property type="entry name" value="IG_MHC"/>
    <property type="match status" value="1"/>
</dbReference>
<keyword evidence="5" id="KW-1185">Reference proteome</keyword>
<dbReference type="Gene3D" id="2.60.40.10">
    <property type="entry name" value="Immunoglobulins"/>
    <property type="match status" value="1"/>
</dbReference>
<dbReference type="GeneTree" id="ENSGT00940000178394"/>
<dbReference type="SMART" id="SM00407">
    <property type="entry name" value="IGc1"/>
    <property type="match status" value="1"/>
</dbReference>
<dbReference type="PROSITE" id="PS50835">
    <property type="entry name" value="IG_LIKE"/>
    <property type="match status" value="1"/>
</dbReference>
<dbReference type="InterPro" id="IPR003597">
    <property type="entry name" value="Ig_C1-set"/>
</dbReference>
<feature type="domain" description="Ig-like" evidence="3">
    <location>
        <begin position="8"/>
        <end position="96"/>
    </location>
</feature>
<dbReference type="AlphaFoldDB" id="A0A3B5LMQ8"/>
<dbReference type="InterPro" id="IPR007110">
    <property type="entry name" value="Ig-like_dom"/>
</dbReference>
<dbReference type="PANTHER" id="PTHR19944:SF98">
    <property type="entry name" value="IG-LIKE DOMAIN-CONTAINING PROTEIN"/>
    <property type="match status" value="1"/>
</dbReference>
<evidence type="ECO:0000256" key="1">
    <source>
        <dbReference type="ARBA" id="ARBA00023157"/>
    </source>
</evidence>
<dbReference type="InterPro" id="IPR013783">
    <property type="entry name" value="Ig-like_fold"/>
</dbReference>
<evidence type="ECO:0000256" key="2">
    <source>
        <dbReference type="ARBA" id="ARBA00023319"/>
    </source>
</evidence>
<accession>A0A3B5LMQ8</accession>
<name>A0A3B5LMQ8_9TELE</name>
<dbReference type="Ensembl" id="ENSXCOT00000013523.1">
    <property type="protein sequence ID" value="ENSXCOP00000013358.1"/>
    <property type="gene ID" value="ENSXCOG00000010125.1"/>
</dbReference>
<protein>
    <recommendedName>
        <fullName evidence="3">Ig-like domain-containing protein</fullName>
    </recommendedName>
</protein>
<dbReference type="InterPro" id="IPR036179">
    <property type="entry name" value="Ig-like_dom_sf"/>
</dbReference>
<evidence type="ECO:0000313" key="4">
    <source>
        <dbReference type="Ensembl" id="ENSXCOP00000013358.1"/>
    </source>
</evidence>
<keyword evidence="2" id="KW-0393">Immunoglobulin domain</keyword>
<dbReference type="STRING" id="32473.ENSXCOP00000013358"/>
<reference evidence="4" key="1">
    <citation type="submission" date="2025-08" db="UniProtKB">
        <authorList>
            <consortium name="Ensembl"/>
        </authorList>
    </citation>
    <scope>IDENTIFICATION</scope>
</reference>
<evidence type="ECO:0000259" key="3">
    <source>
        <dbReference type="PROSITE" id="PS50835"/>
    </source>
</evidence>
<evidence type="ECO:0000313" key="5">
    <source>
        <dbReference type="Proteomes" id="UP000261380"/>
    </source>
</evidence>
<dbReference type="PANTHER" id="PTHR19944">
    <property type="entry name" value="MHC CLASS II-RELATED"/>
    <property type="match status" value="1"/>
</dbReference>
<dbReference type="InterPro" id="IPR050160">
    <property type="entry name" value="MHC/Immunoglobulin"/>
</dbReference>
<dbReference type="Proteomes" id="UP000261380">
    <property type="component" value="Unplaced"/>
</dbReference>
<reference evidence="4" key="2">
    <citation type="submission" date="2025-09" db="UniProtKB">
        <authorList>
            <consortium name="Ensembl"/>
        </authorList>
    </citation>
    <scope>IDENTIFICATION</scope>
</reference>
<keyword evidence="1" id="KW-1015">Disulfide bond</keyword>